<dbReference type="SUPFAM" id="SSF50104">
    <property type="entry name" value="Translation proteins SH3-like domain"/>
    <property type="match status" value="1"/>
</dbReference>
<dbReference type="EMBL" id="PYGB01000023">
    <property type="protein sequence ID" value="PSK80407.1"/>
    <property type="molecule type" value="Genomic_DNA"/>
</dbReference>
<dbReference type="Gene3D" id="3.30.70.940">
    <property type="entry name" value="NusG, N-terminal domain"/>
    <property type="match status" value="1"/>
</dbReference>
<gene>
    <name evidence="7" type="primary">rfaH</name>
    <name evidence="6" type="ORF">CLV79_1235</name>
    <name evidence="7" type="ORF">LOS8367_03309</name>
</gene>
<keyword evidence="3" id="KW-0804">Transcription</keyword>
<keyword evidence="9" id="KW-1185">Reference proteome</keyword>
<organism evidence="7 8">
    <name type="scientific">Limimaricola soesokkakensis</name>
    <dbReference type="NCBI Taxonomy" id="1343159"/>
    <lineage>
        <taxon>Bacteria</taxon>
        <taxon>Pseudomonadati</taxon>
        <taxon>Pseudomonadota</taxon>
        <taxon>Alphaproteobacteria</taxon>
        <taxon>Rhodobacterales</taxon>
        <taxon>Paracoccaceae</taxon>
        <taxon>Limimaricola</taxon>
    </lineage>
</organism>
<feature type="domain" description="NusG-like N-terminal" evidence="5">
    <location>
        <begin position="2"/>
        <end position="102"/>
    </location>
</feature>
<dbReference type="GO" id="GO:0031564">
    <property type="term" value="P:transcription antitermination"/>
    <property type="evidence" value="ECO:0007669"/>
    <property type="project" value="UniProtKB-KW"/>
</dbReference>
<dbReference type="GO" id="GO:0006354">
    <property type="term" value="P:DNA-templated transcription elongation"/>
    <property type="evidence" value="ECO:0007669"/>
    <property type="project" value="InterPro"/>
</dbReference>
<dbReference type="CDD" id="cd09892">
    <property type="entry name" value="NGN_SP_RfaH"/>
    <property type="match status" value="1"/>
</dbReference>
<evidence type="ECO:0000256" key="3">
    <source>
        <dbReference type="ARBA" id="ARBA00023163"/>
    </source>
</evidence>
<feature type="transmembrane region" description="Helical" evidence="4">
    <location>
        <begin position="44"/>
        <end position="64"/>
    </location>
</feature>
<evidence type="ECO:0000256" key="2">
    <source>
        <dbReference type="ARBA" id="ARBA00023015"/>
    </source>
</evidence>
<keyword evidence="4" id="KW-1133">Transmembrane helix</keyword>
<dbReference type="SUPFAM" id="SSF82679">
    <property type="entry name" value="N-utilization substance G protein NusG, N-terminal domain"/>
    <property type="match status" value="1"/>
</dbReference>
<evidence type="ECO:0000313" key="7">
    <source>
        <dbReference type="EMBL" id="SLN66845.1"/>
    </source>
</evidence>
<keyword evidence="2" id="KW-0805">Transcription regulation</keyword>
<dbReference type="Proteomes" id="UP000193495">
    <property type="component" value="Unassembled WGS sequence"/>
</dbReference>
<sequence length="168" mass="18452">MERRWYVAQLKPNGLQLARRNLERQGLEVFCPLQRVERRRGHRVSSVLVPFFPGYFFVALAPAGGEMRAASHTRGVARLVALGPEGPKPVPAALIAALRASCSPDGILQPPGLETYEVGEAVRVTAGPLAGHVSRIVALAPEDRIWMLLDLMGRETRVAVKRSDVKRL</sequence>
<accession>A0A1X7A0B6</accession>
<protein>
    <submittedName>
        <fullName evidence="7">Transcription antitermination protein RfaH</fullName>
    </submittedName>
    <submittedName>
        <fullName evidence="6">Transcriptional antiterminator RfaH</fullName>
    </submittedName>
</protein>
<evidence type="ECO:0000313" key="9">
    <source>
        <dbReference type="Proteomes" id="UP000240624"/>
    </source>
</evidence>
<dbReference type="CDD" id="cd06091">
    <property type="entry name" value="KOW_NusG"/>
    <property type="match status" value="1"/>
</dbReference>
<reference evidence="7 8" key="1">
    <citation type="submission" date="2017-03" db="EMBL/GenBank/DDBJ databases">
        <authorList>
            <person name="Afonso C.L."/>
            <person name="Miller P.J."/>
            <person name="Scott M.A."/>
            <person name="Spackman E."/>
            <person name="Goraichik I."/>
            <person name="Dimitrov K.M."/>
            <person name="Suarez D.L."/>
            <person name="Swayne D.E."/>
        </authorList>
    </citation>
    <scope>NUCLEOTIDE SEQUENCE [LARGE SCALE GENOMIC DNA]</scope>
    <source>
        <strain evidence="7 8">CECT 8367</strain>
    </source>
</reference>
<dbReference type="GO" id="GO:0005829">
    <property type="term" value="C:cytosol"/>
    <property type="evidence" value="ECO:0007669"/>
    <property type="project" value="TreeGrafter"/>
</dbReference>
<dbReference type="PANTHER" id="PTHR30265">
    <property type="entry name" value="RHO-INTERACTING TRANSCRIPTION TERMINATION FACTOR NUSG"/>
    <property type="match status" value="1"/>
</dbReference>
<name>A0A1X7A0B6_9RHOB</name>
<reference evidence="6 9" key="2">
    <citation type="submission" date="2018-03" db="EMBL/GenBank/DDBJ databases">
        <title>Genomic Encyclopedia of Archaeal and Bacterial Type Strains, Phase II (KMG-II): from individual species to whole genera.</title>
        <authorList>
            <person name="Goeker M."/>
        </authorList>
    </citation>
    <scope>NUCLEOTIDE SEQUENCE [LARGE SCALE GENOMIC DNA]</scope>
    <source>
        <strain evidence="6 9">DSM 29956</strain>
    </source>
</reference>
<dbReference type="PANTHER" id="PTHR30265:SF7">
    <property type="entry name" value="TRANSCRIPTION ANTITERMINATION PROTEIN RFAH"/>
    <property type="match status" value="1"/>
</dbReference>
<dbReference type="SMART" id="SM00738">
    <property type="entry name" value="NGN"/>
    <property type="match status" value="1"/>
</dbReference>
<dbReference type="InterPro" id="IPR006645">
    <property type="entry name" value="NGN-like_dom"/>
</dbReference>
<dbReference type="InterPro" id="IPR008991">
    <property type="entry name" value="Translation_prot_SH3-like_sf"/>
</dbReference>
<dbReference type="AlphaFoldDB" id="A0A1X7A0B6"/>
<evidence type="ECO:0000256" key="1">
    <source>
        <dbReference type="ARBA" id="ARBA00022814"/>
    </source>
</evidence>
<evidence type="ECO:0000259" key="5">
    <source>
        <dbReference type="SMART" id="SM00738"/>
    </source>
</evidence>
<dbReference type="InterPro" id="IPR036735">
    <property type="entry name" value="NGN_dom_sf"/>
</dbReference>
<proteinExistence type="predicted"/>
<evidence type="ECO:0000256" key="4">
    <source>
        <dbReference type="SAM" id="Phobius"/>
    </source>
</evidence>
<evidence type="ECO:0000313" key="8">
    <source>
        <dbReference type="Proteomes" id="UP000193495"/>
    </source>
</evidence>
<keyword evidence="1" id="KW-0889">Transcription antitermination</keyword>
<evidence type="ECO:0000313" key="6">
    <source>
        <dbReference type="EMBL" id="PSK80407.1"/>
    </source>
</evidence>
<dbReference type="EMBL" id="FWFY01000013">
    <property type="protein sequence ID" value="SLN66845.1"/>
    <property type="molecule type" value="Genomic_DNA"/>
</dbReference>
<dbReference type="InterPro" id="IPR043425">
    <property type="entry name" value="NusG-like"/>
</dbReference>
<keyword evidence="4" id="KW-0472">Membrane</keyword>
<dbReference type="Proteomes" id="UP000240624">
    <property type="component" value="Unassembled WGS sequence"/>
</dbReference>
<dbReference type="Pfam" id="PF02357">
    <property type="entry name" value="NusG"/>
    <property type="match status" value="1"/>
</dbReference>
<keyword evidence="4" id="KW-0812">Transmembrane</keyword>